<sequence length="201" mass="22202">MEFHSPAIPEQREKTPVDKKGKTDPAWNFTTGFTIGNEAIEYQGVMLVIKLYCSRTLGDRYVGEVRVSFKDLFDGAAPHQPRPQMRYCELPSDERYLAVAGIVIVRVVLEVALGTSLSLEIPFFGEDVPIELCESEGSSSLPSFFPFSIPVGSPGKTIPPLSQQKASPASCQNVPLKSEKIWTAAKMSTSRWSSRVRKYGA</sequence>
<dbReference type="Proteomes" id="UP000288805">
    <property type="component" value="Unassembled WGS sequence"/>
</dbReference>
<evidence type="ECO:0000256" key="1">
    <source>
        <dbReference type="SAM" id="MobiDB-lite"/>
    </source>
</evidence>
<evidence type="ECO:0000259" key="2">
    <source>
        <dbReference type="Pfam" id="PF00168"/>
    </source>
</evidence>
<dbReference type="EMBL" id="QGNW01000073">
    <property type="protein sequence ID" value="RVX01827.1"/>
    <property type="molecule type" value="Genomic_DNA"/>
</dbReference>
<dbReference type="Pfam" id="PF00168">
    <property type="entry name" value="C2"/>
    <property type="match status" value="1"/>
</dbReference>
<dbReference type="AlphaFoldDB" id="A0A438IYQ1"/>
<feature type="compositionally biased region" description="Basic and acidic residues" evidence="1">
    <location>
        <begin position="10"/>
        <end position="23"/>
    </location>
</feature>
<dbReference type="PANTHER" id="PTHR32246">
    <property type="entry name" value="INGRESSION PROTEIN FIC1"/>
    <property type="match status" value="1"/>
</dbReference>
<dbReference type="SUPFAM" id="SSF49562">
    <property type="entry name" value="C2 domain (Calcium/lipid-binding domain, CaLB)"/>
    <property type="match status" value="1"/>
</dbReference>
<reference evidence="3 4" key="1">
    <citation type="journal article" date="2018" name="PLoS Genet.">
        <title>Population sequencing reveals clonal diversity and ancestral inbreeding in the grapevine cultivar Chardonnay.</title>
        <authorList>
            <person name="Roach M.J."/>
            <person name="Johnson D.L."/>
            <person name="Bohlmann J."/>
            <person name="van Vuuren H.J."/>
            <person name="Jones S.J."/>
            <person name="Pretorius I.S."/>
            <person name="Schmidt S.A."/>
            <person name="Borneman A.R."/>
        </authorList>
    </citation>
    <scope>NUCLEOTIDE SEQUENCE [LARGE SCALE GENOMIC DNA]</scope>
    <source>
        <strain evidence="4">cv. Chardonnay</strain>
        <tissue evidence="3">Leaf</tissue>
    </source>
</reference>
<feature type="region of interest" description="Disordered" evidence="1">
    <location>
        <begin position="1"/>
        <end position="23"/>
    </location>
</feature>
<protein>
    <recommendedName>
        <fullName evidence="2">C2 domain-containing protein</fullName>
    </recommendedName>
</protein>
<feature type="domain" description="C2" evidence="2">
    <location>
        <begin position="10"/>
        <end position="79"/>
    </location>
</feature>
<evidence type="ECO:0000313" key="4">
    <source>
        <dbReference type="Proteomes" id="UP000288805"/>
    </source>
</evidence>
<name>A0A438IYQ1_VITVI</name>
<evidence type="ECO:0000313" key="3">
    <source>
        <dbReference type="EMBL" id="RVX01827.1"/>
    </source>
</evidence>
<accession>A0A438IYQ1</accession>
<dbReference type="InterPro" id="IPR035892">
    <property type="entry name" value="C2_domain_sf"/>
</dbReference>
<dbReference type="PANTHER" id="PTHR32246:SF22">
    <property type="entry name" value="C2 DOMAIN-CONTAINING PROTEIN"/>
    <property type="match status" value="1"/>
</dbReference>
<dbReference type="Gene3D" id="2.60.40.150">
    <property type="entry name" value="C2 domain"/>
    <property type="match status" value="1"/>
</dbReference>
<proteinExistence type="predicted"/>
<gene>
    <name evidence="3" type="ORF">CK203_019402</name>
</gene>
<dbReference type="InterPro" id="IPR000008">
    <property type="entry name" value="C2_dom"/>
</dbReference>
<organism evidence="3 4">
    <name type="scientific">Vitis vinifera</name>
    <name type="common">Grape</name>
    <dbReference type="NCBI Taxonomy" id="29760"/>
    <lineage>
        <taxon>Eukaryota</taxon>
        <taxon>Viridiplantae</taxon>
        <taxon>Streptophyta</taxon>
        <taxon>Embryophyta</taxon>
        <taxon>Tracheophyta</taxon>
        <taxon>Spermatophyta</taxon>
        <taxon>Magnoliopsida</taxon>
        <taxon>eudicotyledons</taxon>
        <taxon>Gunneridae</taxon>
        <taxon>Pentapetalae</taxon>
        <taxon>rosids</taxon>
        <taxon>Vitales</taxon>
        <taxon>Vitaceae</taxon>
        <taxon>Viteae</taxon>
        <taxon>Vitis</taxon>
    </lineage>
</organism>
<comment type="caution">
    <text evidence="3">The sequence shown here is derived from an EMBL/GenBank/DDBJ whole genome shotgun (WGS) entry which is preliminary data.</text>
</comment>